<dbReference type="Pfam" id="PF00895">
    <property type="entry name" value="ATP-synt_8"/>
    <property type="match status" value="1"/>
</dbReference>
<dbReference type="CTD" id="4509"/>
<dbReference type="EMBL" id="MF784430">
    <property type="protein sequence ID" value="AXS67649.1"/>
    <property type="molecule type" value="Genomic_DNA"/>
</dbReference>
<keyword evidence="10 12" id="KW-0496">Mitochondrion</keyword>
<keyword evidence="6 12" id="KW-0812">Transmembrane</keyword>
<dbReference type="GO" id="GO:0015078">
    <property type="term" value="F:proton transmembrane transporter activity"/>
    <property type="evidence" value="ECO:0007669"/>
    <property type="project" value="InterPro"/>
</dbReference>
<comment type="similarity">
    <text evidence="2 12">Belongs to the ATPase protein 8 family.</text>
</comment>
<comment type="subcellular location">
    <subcellularLocation>
        <location evidence="1 12">Mitochondrion membrane</location>
        <topology evidence="1 12">Single-pass membrane protein</topology>
    </subcellularLocation>
</comment>
<dbReference type="InterPro" id="IPR001421">
    <property type="entry name" value="ATP8_metazoa"/>
</dbReference>
<dbReference type="GO" id="GO:0045259">
    <property type="term" value="C:proton-transporting ATP synthase complex"/>
    <property type="evidence" value="ECO:0007669"/>
    <property type="project" value="UniProtKB-KW"/>
</dbReference>
<evidence type="ECO:0000256" key="11">
    <source>
        <dbReference type="ARBA" id="ARBA00023136"/>
    </source>
</evidence>
<gene>
    <name evidence="14" type="primary">ATP8</name>
</gene>
<evidence type="ECO:0000256" key="7">
    <source>
        <dbReference type="ARBA" id="ARBA00022781"/>
    </source>
</evidence>
<proteinExistence type="inferred from homology"/>
<accession>A0A346RNK2</accession>
<keyword evidence="4 12" id="KW-0813">Transport</keyword>
<evidence type="ECO:0000256" key="10">
    <source>
        <dbReference type="ARBA" id="ARBA00023128"/>
    </source>
</evidence>
<feature type="transmembrane region" description="Helical" evidence="13">
    <location>
        <begin position="6"/>
        <end position="31"/>
    </location>
</feature>
<evidence type="ECO:0000256" key="12">
    <source>
        <dbReference type="RuleBase" id="RU003661"/>
    </source>
</evidence>
<reference evidence="14" key="1">
    <citation type="submission" date="2017-08" db="EMBL/GenBank/DDBJ databases">
        <title>The complete mitochondrial genome of Idioscopus clypealis (Hemiptera: Cicadellidae: Idiocerinae).</title>
        <authorList>
            <person name="Dai R.H."/>
            <person name="Wang J.J."/>
        </authorList>
    </citation>
    <scope>NUCLEOTIDE SEQUENCE</scope>
</reference>
<name>A0A346RNK2_9HEMI</name>
<evidence type="ECO:0000256" key="5">
    <source>
        <dbReference type="ARBA" id="ARBA00022547"/>
    </source>
</evidence>
<evidence type="ECO:0000256" key="6">
    <source>
        <dbReference type="ARBA" id="ARBA00022692"/>
    </source>
</evidence>
<evidence type="ECO:0000256" key="3">
    <source>
        <dbReference type="ARBA" id="ARBA00011291"/>
    </source>
</evidence>
<keyword evidence="5 12" id="KW-0138">CF(0)</keyword>
<keyword evidence="11 13" id="KW-0472">Membrane</keyword>
<evidence type="ECO:0000256" key="2">
    <source>
        <dbReference type="ARBA" id="ARBA00008892"/>
    </source>
</evidence>
<dbReference type="GO" id="GO:0015986">
    <property type="term" value="P:proton motive force-driven ATP synthesis"/>
    <property type="evidence" value="ECO:0007669"/>
    <property type="project" value="InterPro"/>
</dbReference>
<evidence type="ECO:0000256" key="8">
    <source>
        <dbReference type="ARBA" id="ARBA00022989"/>
    </source>
</evidence>
<evidence type="ECO:0000256" key="13">
    <source>
        <dbReference type="SAM" id="Phobius"/>
    </source>
</evidence>
<comment type="subunit">
    <text evidence="3">F-type ATPases have 2 components, CF(1) - the catalytic core - and CF(0) - the membrane proton channel.</text>
</comment>
<keyword evidence="9 12" id="KW-0406">Ion transport</keyword>
<geneLocation type="mitochondrion" evidence="14"/>
<protein>
    <recommendedName>
        <fullName evidence="12">ATP synthase complex subunit 8</fullName>
    </recommendedName>
</protein>
<keyword evidence="7 12" id="KW-0375">Hydrogen ion transport</keyword>
<dbReference type="AlphaFoldDB" id="A0A346RNK2"/>
<dbReference type="GeneID" id="38289954"/>
<dbReference type="GO" id="GO:0031966">
    <property type="term" value="C:mitochondrial membrane"/>
    <property type="evidence" value="ECO:0007669"/>
    <property type="project" value="UniProtKB-SubCell"/>
</dbReference>
<evidence type="ECO:0000256" key="4">
    <source>
        <dbReference type="ARBA" id="ARBA00022448"/>
    </source>
</evidence>
<organism evidence="14">
    <name type="scientific">Idioscopus clypealis</name>
    <dbReference type="NCBI Taxonomy" id="925781"/>
    <lineage>
        <taxon>Eukaryota</taxon>
        <taxon>Metazoa</taxon>
        <taxon>Ecdysozoa</taxon>
        <taxon>Arthropoda</taxon>
        <taxon>Hexapoda</taxon>
        <taxon>Insecta</taxon>
        <taxon>Pterygota</taxon>
        <taxon>Neoptera</taxon>
        <taxon>Paraneoptera</taxon>
        <taxon>Hemiptera</taxon>
        <taxon>Auchenorrhyncha</taxon>
        <taxon>Membracoidea</taxon>
        <taxon>Cicadellidae</taxon>
        <taxon>Eurymelinae</taxon>
        <taxon>Idiocerini</taxon>
        <taxon>Idioscopus</taxon>
    </lineage>
</organism>
<sequence>MPQMSPIWWLTLMLMFNLCFFFMNSMLYFNYKIKSTSLDYKNKFKMNWEW</sequence>
<evidence type="ECO:0000256" key="9">
    <source>
        <dbReference type="ARBA" id="ARBA00023065"/>
    </source>
</evidence>
<evidence type="ECO:0000256" key="1">
    <source>
        <dbReference type="ARBA" id="ARBA00004304"/>
    </source>
</evidence>
<evidence type="ECO:0000313" key="14">
    <source>
        <dbReference type="EMBL" id="AXS67649.1"/>
    </source>
</evidence>
<keyword evidence="8 13" id="KW-1133">Transmembrane helix</keyword>
<dbReference type="RefSeq" id="YP_009525782.1">
    <property type="nucleotide sequence ID" value="NC_039642.1"/>
</dbReference>